<evidence type="ECO:0000256" key="2">
    <source>
        <dbReference type="ARBA" id="ARBA00022448"/>
    </source>
</evidence>
<dbReference type="Pfam" id="PF07715">
    <property type="entry name" value="Plug"/>
    <property type="match status" value="1"/>
</dbReference>
<dbReference type="NCBIfam" id="TIGR04056">
    <property type="entry name" value="OMP_RagA_SusC"/>
    <property type="match status" value="1"/>
</dbReference>
<dbReference type="AlphaFoldDB" id="A0A1T5EKX8"/>
<protein>
    <submittedName>
        <fullName evidence="9">TonB-linked outer membrane protein, SusC/RagA family</fullName>
    </submittedName>
</protein>
<evidence type="ECO:0000256" key="3">
    <source>
        <dbReference type="ARBA" id="ARBA00022452"/>
    </source>
</evidence>
<dbReference type="Gene3D" id="2.170.130.10">
    <property type="entry name" value="TonB-dependent receptor, plug domain"/>
    <property type="match status" value="1"/>
</dbReference>
<dbReference type="InterPro" id="IPR037066">
    <property type="entry name" value="Plug_dom_sf"/>
</dbReference>
<proteinExistence type="inferred from homology"/>
<dbReference type="InterPro" id="IPR023997">
    <property type="entry name" value="TonB-dep_OMP_SusC/RagA_CS"/>
</dbReference>
<dbReference type="NCBIfam" id="TIGR04057">
    <property type="entry name" value="SusC_RagA_signa"/>
    <property type="match status" value="1"/>
</dbReference>
<gene>
    <name evidence="9" type="ORF">SAMN05660841_02666</name>
</gene>
<sequence>MNKILFIIYLFLLCPILGIGQQKTTISKGLVVDVENRAVRAVSIRSLKTGNEIATDKDGRFTLQVALPDTLTISRIGYITQRVAVGQIESTIPIILQSAEQQIEEVLVHTGYQSLRPNEVNGSVTVINKDMLQMQNGTNILQRLNGVTNGLSFNVGKNNSNPQNKTNIMVRGHSTINGPLDPLIVLDNFVYEGDIDNINPDDIESVTILKDASATSIYGARGGNGVIVITSKRGRFNQPVQIDVRASTMITAIPDLSPLRTMDNKDYIAVERLLYDRGVFKADIQSLEYPALSPVVDILYRQEKGMLSTVEAESRIRGYEQSDFLKQYQQAFLKRGSTQQYALGIRGGSGTQHWNLGANLNQDNDTYSNRSKRINLRLSNSLKITPWLSSTVDAQVNARSANNGAVPTVDELRRVGSRSNVPYISLYDQQGLPAAVYTGFSSIFLDTAGGGRLQDWRYYPIAERDLQQFSQGVHELIGSFQLEARPIQGLGLNAYYQYQQQRLDAETVHDRNSFVMRDLINRFTQVNPQTGSLSYPVPLGDRLILQDRSLGSQQFRTQANFNKAWRKHHISSMLGFEVREVKSGSQQMWIYGYNHDPLSRVAVNHSTAYALQPAGIALIPGGSQTDADIVNRFVSLYGNAYYSYKDRYSLSGSLRRDGSNIYGLTTNAKWKPLWSIGLGWELSKESFFKVDFIDHLKLRSTLGYSGNVDLSRTALPIAAYSNGEAALGSLRTARVGSLNNPSLRWEQVRQLNIGLDFKMLQSRVSGTVEYYWKSSTDLYGSALFDYTTWGVNPTVMMNTADLAGRGIDMQLNIIPLRGRLHWGSYFIFNYNSNKTKRYQLTSTQQRSDIDRLIERDGSAINPIEGMPLYALGGYRWAGLDDKGNPQGYLNGEKSIAYQDIRADVRQHGDPNNARYIGSAVPFIFGAWRNEFSYANIGLSFNVTYRTGYYFRRQSIHYEALINRGYGHADYALRWQQPGDEWKTDVPAFESTITSGRDNFYALSDVLVEKGDHIRLQFVNLSYQFKSKSKYMPKSTRVFLNASDLGIIWRANKHELDPDYPYSTRPSQTYTIGINAQF</sequence>
<keyword evidence="5 7" id="KW-0472">Membrane</keyword>
<evidence type="ECO:0000256" key="7">
    <source>
        <dbReference type="PROSITE-ProRule" id="PRU01360"/>
    </source>
</evidence>
<evidence type="ECO:0000256" key="6">
    <source>
        <dbReference type="ARBA" id="ARBA00023237"/>
    </source>
</evidence>
<feature type="domain" description="TonB-dependent receptor plug" evidence="8">
    <location>
        <begin position="118"/>
        <end position="226"/>
    </location>
</feature>
<evidence type="ECO:0000313" key="10">
    <source>
        <dbReference type="Proteomes" id="UP000190150"/>
    </source>
</evidence>
<dbReference type="InterPro" id="IPR036942">
    <property type="entry name" value="Beta-barrel_TonB_sf"/>
</dbReference>
<dbReference type="InterPro" id="IPR039426">
    <property type="entry name" value="TonB-dep_rcpt-like"/>
</dbReference>
<evidence type="ECO:0000313" key="9">
    <source>
        <dbReference type="EMBL" id="SKB84529.1"/>
    </source>
</evidence>
<organism evidence="9 10">
    <name type="scientific">Sphingobacterium nematocida</name>
    <dbReference type="NCBI Taxonomy" id="1513896"/>
    <lineage>
        <taxon>Bacteria</taxon>
        <taxon>Pseudomonadati</taxon>
        <taxon>Bacteroidota</taxon>
        <taxon>Sphingobacteriia</taxon>
        <taxon>Sphingobacteriales</taxon>
        <taxon>Sphingobacteriaceae</taxon>
        <taxon>Sphingobacterium</taxon>
    </lineage>
</organism>
<dbReference type="InterPro" id="IPR012910">
    <property type="entry name" value="Plug_dom"/>
</dbReference>
<name>A0A1T5EKX8_9SPHI</name>
<keyword evidence="4 7" id="KW-0812">Transmembrane</keyword>
<dbReference type="RefSeq" id="WP_176141069.1">
    <property type="nucleotide sequence ID" value="NZ_FUZF01000011.1"/>
</dbReference>
<dbReference type="EMBL" id="FUZF01000011">
    <property type="protein sequence ID" value="SKB84529.1"/>
    <property type="molecule type" value="Genomic_DNA"/>
</dbReference>
<dbReference type="GO" id="GO:0009279">
    <property type="term" value="C:cell outer membrane"/>
    <property type="evidence" value="ECO:0007669"/>
    <property type="project" value="UniProtKB-SubCell"/>
</dbReference>
<dbReference type="SUPFAM" id="SSF49464">
    <property type="entry name" value="Carboxypeptidase regulatory domain-like"/>
    <property type="match status" value="1"/>
</dbReference>
<keyword evidence="6 7" id="KW-0998">Cell outer membrane</keyword>
<evidence type="ECO:0000256" key="4">
    <source>
        <dbReference type="ARBA" id="ARBA00022692"/>
    </source>
</evidence>
<keyword evidence="3 7" id="KW-1134">Transmembrane beta strand</keyword>
<evidence type="ECO:0000256" key="1">
    <source>
        <dbReference type="ARBA" id="ARBA00004571"/>
    </source>
</evidence>
<dbReference type="PROSITE" id="PS52016">
    <property type="entry name" value="TONB_DEPENDENT_REC_3"/>
    <property type="match status" value="1"/>
</dbReference>
<comment type="subcellular location">
    <subcellularLocation>
        <location evidence="1 7">Cell outer membrane</location>
        <topology evidence="1 7">Multi-pass membrane protein</topology>
    </subcellularLocation>
</comment>
<reference evidence="10" key="1">
    <citation type="submission" date="2017-02" db="EMBL/GenBank/DDBJ databases">
        <authorList>
            <person name="Varghese N."/>
            <person name="Submissions S."/>
        </authorList>
    </citation>
    <scope>NUCLEOTIDE SEQUENCE [LARGE SCALE GENOMIC DNA]</scope>
    <source>
        <strain evidence="10">DSM 24091</strain>
    </source>
</reference>
<dbReference type="Pfam" id="PF13715">
    <property type="entry name" value="CarbopepD_reg_2"/>
    <property type="match status" value="1"/>
</dbReference>
<keyword evidence="10" id="KW-1185">Reference proteome</keyword>
<evidence type="ECO:0000256" key="5">
    <source>
        <dbReference type="ARBA" id="ARBA00023136"/>
    </source>
</evidence>
<dbReference type="Proteomes" id="UP000190150">
    <property type="component" value="Unassembled WGS sequence"/>
</dbReference>
<keyword evidence="2 7" id="KW-0813">Transport</keyword>
<dbReference type="InterPro" id="IPR023996">
    <property type="entry name" value="TonB-dep_OMP_SusC/RagA"/>
</dbReference>
<dbReference type="SUPFAM" id="SSF56935">
    <property type="entry name" value="Porins"/>
    <property type="match status" value="1"/>
</dbReference>
<dbReference type="InterPro" id="IPR008969">
    <property type="entry name" value="CarboxyPept-like_regulatory"/>
</dbReference>
<dbReference type="Gene3D" id="2.40.170.20">
    <property type="entry name" value="TonB-dependent receptor, beta-barrel domain"/>
    <property type="match status" value="1"/>
</dbReference>
<accession>A0A1T5EKX8</accession>
<comment type="similarity">
    <text evidence="7">Belongs to the TonB-dependent receptor family.</text>
</comment>
<evidence type="ECO:0000259" key="8">
    <source>
        <dbReference type="Pfam" id="PF07715"/>
    </source>
</evidence>
<dbReference type="STRING" id="1513896.SAMN05660841_02666"/>